<name>A0A8J2S3Q9_9STRA</name>
<comment type="caution">
    <text evidence="2">The sequence shown here is derived from an EMBL/GenBank/DDBJ whole genome shotgun (WGS) entry which is preliminary data.</text>
</comment>
<dbReference type="AlphaFoldDB" id="A0A8J2S3Q9"/>
<dbReference type="OrthoDB" id="10627933at2759"/>
<evidence type="ECO:0000313" key="2">
    <source>
        <dbReference type="EMBL" id="CAH0364293.1"/>
    </source>
</evidence>
<dbReference type="Proteomes" id="UP000789595">
    <property type="component" value="Unassembled WGS sequence"/>
</dbReference>
<proteinExistence type="predicted"/>
<protein>
    <submittedName>
        <fullName evidence="2">Uncharacterized protein</fullName>
    </submittedName>
</protein>
<dbReference type="EMBL" id="CAKKNE010000001">
    <property type="protein sequence ID" value="CAH0364293.1"/>
    <property type="molecule type" value="Genomic_DNA"/>
</dbReference>
<sequence>MAEPVPAPDVGDLPDLPDAPGVLGPPVVDVPGSAVQIAVQTPAPAQPEAPHPDMMQLPPGFPMMMPQPAADGSTPGYPPLMVMPPYGYYYMPQLAPQQPGQVQPQFVPPAAGAAAPPGLPQPRVPPHAFFGYMPQPEVAPPPAPPKKKAAPRKRQKTSRINRSLIGFEHDPRDVAFESLRFSDSLRSQYNNALRHFVGYVKERKMDPAEAVVFVSPDGVAKDDMLRDFARYLHDSDGVTDSVFRNCLKWMQKNLEAQMTALDLPPPKAYVSRLPGMRELNHLQRPKQMAQRAIADAKDAELIRKLNAKGRGVAPGP</sequence>
<reference evidence="2" key="1">
    <citation type="submission" date="2021-11" db="EMBL/GenBank/DDBJ databases">
        <authorList>
            <consortium name="Genoscope - CEA"/>
            <person name="William W."/>
        </authorList>
    </citation>
    <scope>NUCLEOTIDE SEQUENCE</scope>
</reference>
<gene>
    <name evidence="2" type="ORF">PECAL_1P06480</name>
</gene>
<organism evidence="2 3">
    <name type="scientific">Pelagomonas calceolata</name>
    <dbReference type="NCBI Taxonomy" id="35677"/>
    <lineage>
        <taxon>Eukaryota</taxon>
        <taxon>Sar</taxon>
        <taxon>Stramenopiles</taxon>
        <taxon>Ochrophyta</taxon>
        <taxon>Pelagophyceae</taxon>
        <taxon>Pelagomonadales</taxon>
        <taxon>Pelagomonadaceae</taxon>
        <taxon>Pelagomonas</taxon>
    </lineage>
</organism>
<feature type="compositionally biased region" description="Basic residues" evidence="1">
    <location>
        <begin position="145"/>
        <end position="159"/>
    </location>
</feature>
<feature type="compositionally biased region" description="Low complexity" evidence="1">
    <location>
        <begin position="8"/>
        <end position="28"/>
    </location>
</feature>
<evidence type="ECO:0000313" key="3">
    <source>
        <dbReference type="Proteomes" id="UP000789595"/>
    </source>
</evidence>
<accession>A0A8J2S3Q9</accession>
<feature type="region of interest" description="Disordered" evidence="1">
    <location>
        <begin position="1"/>
        <end position="28"/>
    </location>
</feature>
<feature type="region of interest" description="Disordered" evidence="1">
    <location>
        <begin position="132"/>
        <end position="159"/>
    </location>
</feature>
<evidence type="ECO:0000256" key="1">
    <source>
        <dbReference type="SAM" id="MobiDB-lite"/>
    </source>
</evidence>
<keyword evidence="3" id="KW-1185">Reference proteome</keyword>